<evidence type="ECO:0000313" key="2">
    <source>
        <dbReference type="Proteomes" id="UP000054270"/>
    </source>
</evidence>
<evidence type="ECO:0000313" key="1">
    <source>
        <dbReference type="EMBL" id="KJA27636.1"/>
    </source>
</evidence>
<organism evidence="1 2">
    <name type="scientific">Hypholoma sublateritium (strain FD-334 SS-4)</name>
    <dbReference type="NCBI Taxonomy" id="945553"/>
    <lineage>
        <taxon>Eukaryota</taxon>
        <taxon>Fungi</taxon>
        <taxon>Dikarya</taxon>
        <taxon>Basidiomycota</taxon>
        <taxon>Agaricomycotina</taxon>
        <taxon>Agaricomycetes</taxon>
        <taxon>Agaricomycetidae</taxon>
        <taxon>Agaricales</taxon>
        <taxon>Agaricineae</taxon>
        <taxon>Strophariaceae</taxon>
        <taxon>Hypholoma</taxon>
    </lineage>
</organism>
<accession>A0A0D2PGF7</accession>
<reference evidence="2" key="1">
    <citation type="submission" date="2014-04" db="EMBL/GenBank/DDBJ databases">
        <title>Evolutionary Origins and Diversification of the Mycorrhizal Mutualists.</title>
        <authorList>
            <consortium name="DOE Joint Genome Institute"/>
            <consortium name="Mycorrhizal Genomics Consortium"/>
            <person name="Kohler A."/>
            <person name="Kuo A."/>
            <person name="Nagy L.G."/>
            <person name="Floudas D."/>
            <person name="Copeland A."/>
            <person name="Barry K.W."/>
            <person name="Cichocki N."/>
            <person name="Veneault-Fourrey C."/>
            <person name="LaButti K."/>
            <person name="Lindquist E.A."/>
            <person name="Lipzen A."/>
            <person name="Lundell T."/>
            <person name="Morin E."/>
            <person name="Murat C."/>
            <person name="Riley R."/>
            <person name="Ohm R."/>
            <person name="Sun H."/>
            <person name="Tunlid A."/>
            <person name="Henrissat B."/>
            <person name="Grigoriev I.V."/>
            <person name="Hibbett D.S."/>
            <person name="Martin F."/>
        </authorList>
    </citation>
    <scope>NUCLEOTIDE SEQUENCE [LARGE SCALE GENOMIC DNA]</scope>
    <source>
        <strain evidence="2">FD-334 SS-4</strain>
    </source>
</reference>
<dbReference type="EMBL" id="KN817523">
    <property type="protein sequence ID" value="KJA27636.1"/>
    <property type="molecule type" value="Genomic_DNA"/>
</dbReference>
<dbReference type="Proteomes" id="UP000054270">
    <property type="component" value="Unassembled WGS sequence"/>
</dbReference>
<proteinExistence type="predicted"/>
<sequence>MMPPLRAPRYAPLSSRTVSFVATCRGVIPVALERRGAGPRLPVAACRRPNAALVTSLSTVLAASSFTAHNIDATRHQSYQLFA</sequence>
<keyword evidence="2" id="KW-1185">Reference proteome</keyword>
<dbReference type="AlphaFoldDB" id="A0A0D2PGF7"/>
<gene>
    <name evidence="1" type="ORF">HYPSUDRAFT_34752</name>
</gene>
<protein>
    <submittedName>
        <fullName evidence="1">Uncharacterized protein</fullName>
    </submittedName>
</protein>
<name>A0A0D2PGF7_HYPSF</name>